<organism evidence="4">
    <name type="scientific">Xenorhabdus szentirmaii</name>
    <dbReference type="NCBI Taxonomy" id="290112"/>
    <lineage>
        <taxon>Bacteria</taxon>
        <taxon>Pseudomonadati</taxon>
        <taxon>Pseudomonadota</taxon>
        <taxon>Gammaproteobacteria</taxon>
        <taxon>Enterobacterales</taxon>
        <taxon>Morganellaceae</taxon>
        <taxon>Xenorhabdus</taxon>
    </lineage>
</organism>
<dbReference type="CDD" id="cd04301">
    <property type="entry name" value="NAT_SF"/>
    <property type="match status" value="1"/>
</dbReference>
<dbReference type="InterPro" id="IPR000182">
    <property type="entry name" value="GNAT_dom"/>
</dbReference>
<dbReference type="Gene3D" id="3.40.630.30">
    <property type="match status" value="1"/>
</dbReference>
<sequence>MDGNNDVWFFWYGDYSNEVYALSTIISIRETQKSEVNLLPSVEHSAAQLFRFIPELTWIADGHVQTEQQHLEYISQGNSWVALNENAQPIGFILAKLLDGGLHIMELSVHQHWQRKGIGKALIEKVIQVARCRHLEAVTLTTFRYVDWNAPLYQKLGFDILAPQQITEVLHQILQSEIDYGFSEEQRCAMRHLLTYPC</sequence>
<evidence type="ECO:0000259" key="3">
    <source>
        <dbReference type="PROSITE" id="PS51186"/>
    </source>
</evidence>
<protein>
    <submittedName>
        <fullName evidence="4">GNAT family N-acetyltransferase</fullName>
    </submittedName>
</protein>
<dbReference type="InterPro" id="IPR016181">
    <property type="entry name" value="Acyl_CoA_acyltransferase"/>
</dbReference>
<dbReference type="PANTHER" id="PTHR43800">
    <property type="entry name" value="PEPTIDYL-LYSINE N-ACETYLTRANSFERASE YJAB"/>
    <property type="match status" value="1"/>
</dbReference>
<name>A0AAW3YSA1_9GAMM</name>
<dbReference type="GO" id="GO:0016747">
    <property type="term" value="F:acyltransferase activity, transferring groups other than amino-acyl groups"/>
    <property type="evidence" value="ECO:0007669"/>
    <property type="project" value="InterPro"/>
</dbReference>
<comment type="caution">
    <text evidence="4">The sequence shown here is derived from an EMBL/GenBank/DDBJ whole genome shotgun (WGS) entry which is preliminary data.</text>
</comment>
<reference evidence="4" key="1">
    <citation type="submission" date="2020-09" db="EMBL/GenBank/DDBJ databases">
        <authorList>
            <person name="Palma L."/>
            <person name="Caballero P."/>
            <person name="Berry C."/>
            <person name="Del Valle E."/>
        </authorList>
    </citation>
    <scope>NUCLEOTIDE SEQUENCE</scope>
    <source>
        <strain evidence="4">M</strain>
    </source>
</reference>
<dbReference type="EMBL" id="JACXBF010000237">
    <property type="protein sequence ID" value="MBD2800948.1"/>
    <property type="molecule type" value="Genomic_DNA"/>
</dbReference>
<reference evidence="4" key="2">
    <citation type="journal article" date="2024" name="Toxins">
        <title>Genome Sequence Analysis of Native Xenorhabdus Strains Isolated from Entomopathogenic Nematodes in Argentina.</title>
        <authorList>
            <person name="Palma L."/>
            <person name="Frizzo L."/>
            <person name="Kaiser S."/>
            <person name="Berry C."/>
            <person name="Caballero P."/>
            <person name="Bode H.B."/>
            <person name="Del Valle E.E."/>
        </authorList>
    </citation>
    <scope>NUCLEOTIDE SEQUENCE</scope>
    <source>
        <strain evidence="4">M</strain>
    </source>
</reference>
<gene>
    <name evidence="4" type="ORF">ID854_10905</name>
</gene>
<feature type="domain" description="N-acetyltransferase" evidence="3">
    <location>
        <begin position="36"/>
        <end position="179"/>
    </location>
</feature>
<dbReference type="PANTHER" id="PTHR43800:SF1">
    <property type="entry name" value="PEPTIDYL-LYSINE N-ACETYLTRANSFERASE YJAB"/>
    <property type="match status" value="1"/>
</dbReference>
<dbReference type="AlphaFoldDB" id="A0AAW3YSA1"/>
<accession>A0AAW3YSA1</accession>
<keyword evidence="1" id="KW-0808">Transferase</keyword>
<keyword evidence="2" id="KW-0012">Acyltransferase</keyword>
<dbReference type="PROSITE" id="PS51186">
    <property type="entry name" value="GNAT"/>
    <property type="match status" value="1"/>
</dbReference>
<evidence type="ECO:0000313" key="4">
    <source>
        <dbReference type="EMBL" id="MBD2800948.1"/>
    </source>
</evidence>
<evidence type="ECO:0000256" key="1">
    <source>
        <dbReference type="ARBA" id="ARBA00022679"/>
    </source>
</evidence>
<evidence type="ECO:0000256" key="2">
    <source>
        <dbReference type="ARBA" id="ARBA00023315"/>
    </source>
</evidence>
<proteinExistence type="predicted"/>
<dbReference type="SUPFAM" id="SSF55729">
    <property type="entry name" value="Acyl-CoA N-acyltransferases (Nat)"/>
    <property type="match status" value="1"/>
</dbReference>
<dbReference type="Pfam" id="PF00583">
    <property type="entry name" value="Acetyltransf_1"/>
    <property type="match status" value="1"/>
</dbReference>
<dbReference type="Proteomes" id="UP001193920">
    <property type="component" value="Unassembled WGS sequence"/>
</dbReference>